<evidence type="ECO:0000313" key="2">
    <source>
        <dbReference type="Proteomes" id="UP001647509"/>
    </source>
</evidence>
<comment type="caution">
    <text evidence="1">The sequence shown here is derived from an EMBL/GenBank/DDBJ whole genome shotgun (WGS) entry which is preliminary data.</text>
</comment>
<gene>
    <name evidence="1" type="ORF">KO493_01590</name>
</gene>
<reference evidence="1" key="1">
    <citation type="submission" date="2021-05" db="EMBL/GenBank/DDBJ databases">
        <title>Draft genomes of bacteria isolated from model marine particles.</title>
        <authorList>
            <person name="Datta M.S."/>
            <person name="Schwartzman J.A."/>
            <person name="Enke T.N."/>
            <person name="Saavedra J."/>
            <person name="Cermak N."/>
            <person name="Cordero O.X."/>
        </authorList>
    </citation>
    <scope>NUCLEOTIDE SEQUENCE</scope>
    <source>
        <strain evidence="1">I2M19</strain>
    </source>
</reference>
<proteinExistence type="predicted"/>
<dbReference type="Proteomes" id="UP001647509">
    <property type="component" value="Unassembled WGS sequence"/>
</dbReference>
<sequence length="333" mass="37452">MIKKNCFLVCLLFFGATVYAQRTRLLDSLSPTQMIDTLLIDRDINNWSLRLITNYKGQSFNLVDNDYRLSFRPNNSAGIGVGLGTSKVILDLAINLTKEEENPTERFDVQSAFILGNHNLVGLYIQYYSGFNIENNFDKPEFFREDIESFSTGVNYLYAFEELSFSTATLRAGLMKSEKKHFITFGVGGFLVYDKFSGDDTVVPVHSDFKENTNLNKFKGLGVGVSGGIISVFVLPANFFINVDVTPGIGLMVKSAYNSSGKQKVTNPMLYKLDYNAGIGYSYKRFYITLAYGNGLYTTRLNDGLNYLFGNTKAKIALGYRINTNKKLKFPFD</sequence>
<accession>A0ACC5U4Y5</accession>
<name>A0ACC5U4Y5_9FLAO</name>
<keyword evidence="2" id="KW-1185">Reference proteome</keyword>
<protein>
    <submittedName>
        <fullName evidence="1">DUF4421 domain-containing protein</fullName>
    </submittedName>
</protein>
<dbReference type="EMBL" id="JAHKPD010000007">
    <property type="protein sequence ID" value="MBU2949383.1"/>
    <property type="molecule type" value="Genomic_DNA"/>
</dbReference>
<evidence type="ECO:0000313" key="1">
    <source>
        <dbReference type="EMBL" id="MBU2949383.1"/>
    </source>
</evidence>
<organism evidence="1 2">
    <name type="scientific">Pseudotamlana agarivorans</name>
    <dbReference type="NCBI Taxonomy" id="481183"/>
    <lineage>
        <taxon>Bacteria</taxon>
        <taxon>Pseudomonadati</taxon>
        <taxon>Bacteroidota</taxon>
        <taxon>Flavobacteriia</taxon>
        <taxon>Flavobacteriales</taxon>
        <taxon>Flavobacteriaceae</taxon>
        <taxon>Pseudotamlana</taxon>
    </lineage>
</organism>